<proteinExistence type="inferred from homology"/>
<keyword evidence="6" id="KW-1185">Reference proteome</keyword>
<evidence type="ECO:0000256" key="4">
    <source>
        <dbReference type="HAMAP-Rule" id="MF_00434"/>
    </source>
</evidence>
<evidence type="ECO:0000313" key="5">
    <source>
        <dbReference type="EMBL" id="QJE96808.1"/>
    </source>
</evidence>
<sequence length="94" mass="10732">MSDLLEDEDLTAALKKCPEWELEKKSITRTVEFEEFMEAIDFVNDLAEIADEAQHHPDIRIRYTKVTLTLTTHDAGGVTEADIELAQRIDNLVD</sequence>
<evidence type="ECO:0000313" key="6">
    <source>
        <dbReference type="Proteomes" id="UP000501812"/>
    </source>
</evidence>
<dbReference type="EMBL" id="CP051774">
    <property type="protein sequence ID" value="QJE96808.1"/>
    <property type="molecule type" value="Genomic_DNA"/>
</dbReference>
<dbReference type="SUPFAM" id="SSF55248">
    <property type="entry name" value="PCD-like"/>
    <property type="match status" value="1"/>
</dbReference>
<protein>
    <recommendedName>
        <fullName evidence="4">Putative pterin-4-alpha-carbinolamine dehydratase</fullName>
        <shortName evidence="4">PHS</shortName>
        <ecNumber evidence="4">4.2.1.96</ecNumber>
    </recommendedName>
    <alternativeName>
        <fullName evidence="4">4-alpha-hydroxy-tetrahydropterin dehydratase</fullName>
    </alternativeName>
    <alternativeName>
        <fullName evidence="4">Pterin carbinolamine dehydratase</fullName>
        <shortName evidence="4">PCD</shortName>
    </alternativeName>
</protein>
<accession>A0A858RK15</accession>
<dbReference type="InterPro" id="IPR001533">
    <property type="entry name" value="Pterin_deHydtase"/>
</dbReference>
<dbReference type="GO" id="GO:0008124">
    <property type="term" value="F:4-alpha-hydroxytetrahydrobiopterin dehydratase activity"/>
    <property type="evidence" value="ECO:0007669"/>
    <property type="project" value="UniProtKB-UniRule"/>
</dbReference>
<dbReference type="PANTHER" id="PTHR12599:SF0">
    <property type="entry name" value="PTERIN-4-ALPHA-CARBINOLAMINE DEHYDRATASE"/>
    <property type="match status" value="1"/>
</dbReference>
<comment type="similarity">
    <text evidence="2 4">Belongs to the pterin-4-alpha-carbinolamine dehydratase family.</text>
</comment>
<dbReference type="PANTHER" id="PTHR12599">
    <property type="entry name" value="PTERIN-4-ALPHA-CARBINOLAMINE DEHYDRATASE"/>
    <property type="match status" value="1"/>
</dbReference>
<dbReference type="EC" id="4.2.1.96" evidence="4"/>
<evidence type="ECO:0000256" key="2">
    <source>
        <dbReference type="ARBA" id="ARBA00006472"/>
    </source>
</evidence>
<comment type="catalytic activity">
    <reaction evidence="1 4">
        <text>(4aS,6R)-4a-hydroxy-L-erythro-5,6,7,8-tetrahydrobiopterin = (6R)-L-erythro-6,7-dihydrobiopterin + H2O</text>
        <dbReference type="Rhea" id="RHEA:11920"/>
        <dbReference type="ChEBI" id="CHEBI:15377"/>
        <dbReference type="ChEBI" id="CHEBI:15642"/>
        <dbReference type="ChEBI" id="CHEBI:43120"/>
        <dbReference type="EC" id="4.2.1.96"/>
    </reaction>
</comment>
<evidence type="ECO:0000256" key="1">
    <source>
        <dbReference type="ARBA" id="ARBA00001554"/>
    </source>
</evidence>
<gene>
    <name evidence="5" type="ORF">HHL09_13785</name>
</gene>
<dbReference type="Proteomes" id="UP000501812">
    <property type="component" value="Chromosome"/>
</dbReference>
<keyword evidence="3 4" id="KW-0456">Lyase</keyword>
<dbReference type="RefSeq" id="WP_169455208.1">
    <property type="nucleotide sequence ID" value="NZ_CP051774.1"/>
</dbReference>
<dbReference type="InterPro" id="IPR036428">
    <property type="entry name" value="PCD_sf"/>
</dbReference>
<dbReference type="Gene3D" id="3.30.1360.20">
    <property type="entry name" value="Transcriptional coactivator/pterin dehydratase"/>
    <property type="match status" value="1"/>
</dbReference>
<organism evidence="5 6">
    <name type="scientific">Luteolibacter luteus</name>
    <dbReference type="NCBI Taxonomy" id="2728835"/>
    <lineage>
        <taxon>Bacteria</taxon>
        <taxon>Pseudomonadati</taxon>
        <taxon>Verrucomicrobiota</taxon>
        <taxon>Verrucomicrobiia</taxon>
        <taxon>Verrucomicrobiales</taxon>
        <taxon>Verrucomicrobiaceae</taxon>
        <taxon>Luteolibacter</taxon>
    </lineage>
</organism>
<name>A0A858RK15_9BACT</name>
<dbReference type="AlphaFoldDB" id="A0A858RK15"/>
<dbReference type="CDD" id="cd00488">
    <property type="entry name" value="PCD_DCoH"/>
    <property type="match status" value="1"/>
</dbReference>
<dbReference type="HAMAP" id="MF_00434">
    <property type="entry name" value="Pterin_4_alpha"/>
    <property type="match status" value="1"/>
</dbReference>
<dbReference type="GO" id="GO:0006729">
    <property type="term" value="P:tetrahydrobiopterin biosynthetic process"/>
    <property type="evidence" value="ECO:0007669"/>
    <property type="project" value="InterPro"/>
</dbReference>
<reference evidence="5 6" key="1">
    <citation type="submission" date="2020-04" db="EMBL/GenBank/DDBJ databases">
        <title>Luteolibacter sp. G-1-1-1 isolated from soil.</title>
        <authorList>
            <person name="Dahal R.H."/>
        </authorList>
    </citation>
    <scope>NUCLEOTIDE SEQUENCE [LARGE SCALE GENOMIC DNA]</scope>
    <source>
        <strain evidence="5 6">G-1-1-1</strain>
    </source>
</reference>
<evidence type="ECO:0000256" key="3">
    <source>
        <dbReference type="ARBA" id="ARBA00023239"/>
    </source>
</evidence>
<dbReference type="NCBIfam" id="NF002017">
    <property type="entry name" value="PRK00823.1-2"/>
    <property type="match status" value="1"/>
</dbReference>
<dbReference type="KEGG" id="luo:HHL09_13785"/>
<dbReference type="Pfam" id="PF01329">
    <property type="entry name" value="Pterin_4a"/>
    <property type="match status" value="1"/>
</dbReference>